<dbReference type="PRINTS" id="PR00455">
    <property type="entry name" value="HTHTETR"/>
</dbReference>
<accession>A0A6J6JN40</accession>
<evidence type="ECO:0000256" key="2">
    <source>
        <dbReference type="ARBA" id="ARBA00023125"/>
    </source>
</evidence>
<dbReference type="InterPro" id="IPR001647">
    <property type="entry name" value="HTH_TetR"/>
</dbReference>
<reference evidence="5" key="1">
    <citation type="submission" date="2020-05" db="EMBL/GenBank/DDBJ databases">
        <authorList>
            <person name="Chiriac C."/>
            <person name="Salcher M."/>
            <person name="Ghai R."/>
            <person name="Kavagutti S V."/>
        </authorList>
    </citation>
    <scope>NUCLEOTIDE SEQUENCE</scope>
</reference>
<dbReference type="InterPro" id="IPR009057">
    <property type="entry name" value="Homeodomain-like_sf"/>
</dbReference>
<dbReference type="InterPro" id="IPR050109">
    <property type="entry name" value="HTH-type_TetR-like_transc_reg"/>
</dbReference>
<protein>
    <submittedName>
        <fullName evidence="5">Unannotated protein</fullName>
    </submittedName>
</protein>
<name>A0A6J6JN40_9ZZZZ</name>
<feature type="domain" description="HTH tetR-type" evidence="4">
    <location>
        <begin position="27"/>
        <end position="87"/>
    </location>
</feature>
<evidence type="ECO:0000259" key="4">
    <source>
        <dbReference type="PROSITE" id="PS50977"/>
    </source>
</evidence>
<dbReference type="Pfam" id="PF00440">
    <property type="entry name" value="TetR_N"/>
    <property type="match status" value="1"/>
</dbReference>
<dbReference type="PROSITE" id="PS50977">
    <property type="entry name" value="HTH_TETR_2"/>
    <property type="match status" value="1"/>
</dbReference>
<keyword evidence="1" id="KW-0805">Transcription regulation</keyword>
<dbReference type="InterPro" id="IPR041674">
    <property type="entry name" value="TetR_C_22"/>
</dbReference>
<dbReference type="GO" id="GO:0000976">
    <property type="term" value="F:transcription cis-regulatory region binding"/>
    <property type="evidence" value="ECO:0007669"/>
    <property type="project" value="TreeGrafter"/>
</dbReference>
<organism evidence="5">
    <name type="scientific">freshwater metagenome</name>
    <dbReference type="NCBI Taxonomy" id="449393"/>
    <lineage>
        <taxon>unclassified sequences</taxon>
        <taxon>metagenomes</taxon>
        <taxon>ecological metagenomes</taxon>
    </lineage>
</organism>
<gene>
    <name evidence="5" type="ORF">UFOPK2158_00308</name>
</gene>
<evidence type="ECO:0000313" key="5">
    <source>
        <dbReference type="EMBL" id="CAB4637764.1"/>
    </source>
</evidence>
<proteinExistence type="predicted"/>
<dbReference type="GO" id="GO:0003700">
    <property type="term" value="F:DNA-binding transcription factor activity"/>
    <property type="evidence" value="ECO:0007669"/>
    <property type="project" value="TreeGrafter"/>
</dbReference>
<dbReference type="PANTHER" id="PTHR30055">
    <property type="entry name" value="HTH-TYPE TRANSCRIPTIONAL REGULATOR RUTR"/>
    <property type="match status" value="1"/>
</dbReference>
<keyword evidence="2" id="KW-0238">DNA-binding</keyword>
<dbReference type="Pfam" id="PF17928">
    <property type="entry name" value="TetR_C_22"/>
    <property type="match status" value="1"/>
</dbReference>
<keyword evidence="3" id="KW-0804">Transcription</keyword>
<dbReference type="EMBL" id="CAEZVY010000021">
    <property type="protein sequence ID" value="CAB4637764.1"/>
    <property type="molecule type" value="Genomic_DNA"/>
</dbReference>
<dbReference type="PANTHER" id="PTHR30055:SF234">
    <property type="entry name" value="HTH-TYPE TRANSCRIPTIONAL REGULATOR BETI"/>
    <property type="match status" value="1"/>
</dbReference>
<dbReference type="SUPFAM" id="SSF46689">
    <property type="entry name" value="Homeodomain-like"/>
    <property type="match status" value="1"/>
</dbReference>
<dbReference type="AlphaFoldDB" id="A0A6J6JN40"/>
<evidence type="ECO:0000256" key="3">
    <source>
        <dbReference type="ARBA" id="ARBA00023163"/>
    </source>
</evidence>
<evidence type="ECO:0000256" key="1">
    <source>
        <dbReference type="ARBA" id="ARBA00023015"/>
    </source>
</evidence>
<sequence length="212" mass="23080">MNSVDFSASRLTSSASIRVEPVQARSTARVNALLDAASEIVHEVGYELLTTAMVAERAGASIGTVYRYFPDRVALLQALASRNLDRVTEALRTRLSTDKPGGIAEEIDSVVDTFAQIFRSEKGFRSLRVGDVLDIRPVASPRTGNSDIARLVGDDIRERMGQRLDSQGRLALETAIDVIDALLGRAFLNSDRGEGTLIDEARRMGRLAVADF</sequence>
<dbReference type="Gene3D" id="1.10.357.10">
    <property type="entry name" value="Tetracycline Repressor, domain 2"/>
    <property type="match status" value="1"/>
</dbReference>